<dbReference type="EMBL" id="KI894038">
    <property type="protein sequence ID" value="OBR81131.1"/>
    <property type="molecule type" value="Genomic_DNA"/>
</dbReference>
<evidence type="ECO:0000313" key="2">
    <source>
        <dbReference type="EMBL" id="OBR81131.1"/>
    </source>
</evidence>
<accession>A0A1A5ZTI1</accession>
<dbReference type="OrthoDB" id="10673661at2759"/>
<keyword evidence="4" id="KW-1185">Reference proteome</keyword>
<evidence type="ECO:0000256" key="1">
    <source>
        <dbReference type="SAM" id="MobiDB-lite"/>
    </source>
</evidence>
<dbReference type="VEuPathDB" id="FungiDB:I303_08514"/>
<evidence type="ECO:0000313" key="4">
    <source>
        <dbReference type="Proteomes" id="UP000078595"/>
    </source>
</evidence>
<feature type="region of interest" description="Disordered" evidence="1">
    <location>
        <begin position="203"/>
        <end position="247"/>
    </location>
</feature>
<feature type="region of interest" description="Disordered" evidence="1">
    <location>
        <begin position="442"/>
        <end position="492"/>
    </location>
</feature>
<feature type="compositionally biased region" description="Acidic residues" evidence="1">
    <location>
        <begin position="483"/>
        <end position="492"/>
    </location>
</feature>
<feature type="region of interest" description="Disordered" evidence="1">
    <location>
        <begin position="165"/>
        <end position="185"/>
    </location>
</feature>
<feature type="region of interest" description="Disordered" evidence="1">
    <location>
        <begin position="1"/>
        <end position="40"/>
    </location>
</feature>
<evidence type="ECO:0000313" key="3">
    <source>
        <dbReference type="EMBL" id="WWC64236.1"/>
    </source>
</evidence>
<dbReference type="AlphaFoldDB" id="A0A1A5ZTI1"/>
<name>A0A1A5ZTI1_9TREE</name>
<reference evidence="2" key="1">
    <citation type="submission" date="2013-07" db="EMBL/GenBank/DDBJ databases">
        <title>The Genome Sequence of Cryptococcus dejecticola CBS10117.</title>
        <authorList>
            <consortium name="The Broad Institute Genome Sequencing Platform"/>
            <person name="Cuomo C."/>
            <person name="Litvintseva A."/>
            <person name="Chen Y."/>
            <person name="Heitman J."/>
            <person name="Sun S."/>
            <person name="Springer D."/>
            <person name="Dromer F."/>
            <person name="Young S.K."/>
            <person name="Zeng Q."/>
            <person name="Gargeya S."/>
            <person name="Fitzgerald M."/>
            <person name="Abouelleil A."/>
            <person name="Alvarado L."/>
            <person name="Berlin A.M."/>
            <person name="Chapman S.B."/>
            <person name="Dewar J."/>
            <person name="Goldberg J."/>
            <person name="Griggs A."/>
            <person name="Gujja S."/>
            <person name="Hansen M."/>
            <person name="Howarth C."/>
            <person name="Imamovic A."/>
            <person name="Larimer J."/>
            <person name="McCowan C."/>
            <person name="Murphy C."/>
            <person name="Pearson M."/>
            <person name="Priest M."/>
            <person name="Roberts A."/>
            <person name="Saif S."/>
            <person name="Shea T."/>
            <person name="Sykes S."/>
            <person name="Wortman J."/>
            <person name="Nusbaum C."/>
            <person name="Birren B."/>
        </authorList>
    </citation>
    <scope>NUCLEOTIDE SEQUENCE [LARGE SCALE GENOMIC DNA]</scope>
    <source>
        <strain evidence="2">CBS 10117</strain>
    </source>
</reference>
<dbReference type="Proteomes" id="UP000078595">
    <property type="component" value="Chromosome 8"/>
</dbReference>
<proteinExistence type="predicted"/>
<protein>
    <submittedName>
        <fullName evidence="2">Uncharacterized protein</fullName>
    </submittedName>
</protein>
<gene>
    <name evidence="2" type="ORF">I303_08514</name>
    <name evidence="3" type="ORF">I303_106845</name>
</gene>
<dbReference type="EMBL" id="CP144537">
    <property type="protein sequence ID" value="WWC64236.1"/>
    <property type="molecule type" value="Genomic_DNA"/>
</dbReference>
<sequence length="492" mass="56694">MSDSSMATPDPMGSKEKRPRTPPVFPESSIEPVPEAQREDNTVIGNYLANKHRDDLNAQEDMAAQLETYKIQLDIQSVVHTTKEMMELSISNMKDHLIALSKDQTQLSSSNQSRTAAELGQKLKRLQSTQKTIERVLFFQDQADRNRNGENLDLVHDMAITQRISSQQCGSHHKQSSDNQQKADDMVNTVVETSRNDTLQMVTTNSRASITARCPDDDSDETIRSTSSAASSSRQRPGHCKSVEIPNGGRFKQIDEDLTVHRKNSDPGGLPSDIKKLSVSELYCRTDRRSSDAFPDFPPAIIYERMVKLRVVWCYKRKTTEKLPRSYEDLRSSSDKKIWHDINGDWIAAYSKTVDREEQQISMSSFLRQLEEEIRYNPKDLKGLRVTKKNKLLIGWYWVWNQILRRLISKNPDARMLQALLEDEEKRYGRLMRKDNRGRRIIYELDPDERGQEETQAGQDNSEAEMPGEGRPLRKRKPPRDRDEDEDESLYT</sequence>
<dbReference type="KEGG" id="kdj:28972213"/>
<dbReference type="GeneID" id="28972213"/>
<organism evidence="2">
    <name type="scientific">Kwoniella dejecticola CBS 10117</name>
    <dbReference type="NCBI Taxonomy" id="1296121"/>
    <lineage>
        <taxon>Eukaryota</taxon>
        <taxon>Fungi</taxon>
        <taxon>Dikarya</taxon>
        <taxon>Basidiomycota</taxon>
        <taxon>Agaricomycotina</taxon>
        <taxon>Tremellomycetes</taxon>
        <taxon>Tremellales</taxon>
        <taxon>Cryptococcaceae</taxon>
        <taxon>Kwoniella</taxon>
    </lineage>
</organism>
<reference evidence="3" key="2">
    <citation type="submission" date="2013-07" db="EMBL/GenBank/DDBJ databases">
        <authorList>
            <consortium name="The Broad Institute Genome Sequencing Platform"/>
            <person name="Cuomo C."/>
            <person name="Litvintseva A."/>
            <person name="Chen Y."/>
            <person name="Heitman J."/>
            <person name="Sun S."/>
            <person name="Springer D."/>
            <person name="Dromer F."/>
            <person name="Young S.K."/>
            <person name="Zeng Q."/>
            <person name="Gargeya S."/>
            <person name="Fitzgerald M."/>
            <person name="Abouelleil A."/>
            <person name="Alvarado L."/>
            <person name="Berlin A.M."/>
            <person name="Chapman S.B."/>
            <person name="Dewar J."/>
            <person name="Goldberg J."/>
            <person name="Griggs A."/>
            <person name="Gujja S."/>
            <person name="Hansen M."/>
            <person name="Howarth C."/>
            <person name="Imamovic A."/>
            <person name="Larimer J."/>
            <person name="McCowan C."/>
            <person name="Murphy C."/>
            <person name="Pearson M."/>
            <person name="Priest M."/>
            <person name="Roberts A."/>
            <person name="Saif S."/>
            <person name="Shea T."/>
            <person name="Sykes S."/>
            <person name="Wortman J."/>
            <person name="Nusbaum C."/>
            <person name="Birren B."/>
        </authorList>
    </citation>
    <scope>NUCLEOTIDE SEQUENCE</scope>
    <source>
        <strain evidence="3">CBS 10117</strain>
    </source>
</reference>
<dbReference type="RefSeq" id="XP_018258973.1">
    <property type="nucleotide sequence ID" value="XM_018411772.1"/>
</dbReference>
<reference evidence="3" key="3">
    <citation type="submission" date="2024-02" db="EMBL/GenBank/DDBJ databases">
        <title>Comparative genomics of Cryptococcus and Kwoniella reveals pathogenesis evolution and contrasting modes of karyotype evolution via chromosome fusion or intercentromeric recombination.</title>
        <authorList>
            <person name="Coelho M.A."/>
            <person name="David-Palma M."/>
            <person name="Shea T."/>
            <person name="Bowers K."/>
            <person name="McGinley-Smith S."/>
            <person name="Mohammad A.W."/>
            <person name="Gnirke A."/>
            <person name="Yurkov A.M."/>
            <person name="Nowrousian M."/>
            <person name="Sun S."/>
            <person name="Cuomo C.A."/>
            <person name="Heitman J."/>
        </authorList>
    </citation>
    <scope>NUCLEOTIDE SEQUENCE</scope>
    <source>
        <strain evidence="3">CBS 10117</strain>
    </source>
</reference>